<dbReference type="Proteomes" id="UP000829196">
    <property type="component" value="Unassembled WGS sequence"/>
</dbReference>
<feature type="domain" description="Reverse transcriptase zinc-binding" evidence="1">
    <location>
        <begin position="25"/>
        <end position="90"/>
    </location>
</feature>
<dbReference type="EMBL" id="JAGYWB010000016">
    <property type="protein sequence ID" value="KAI0496363.1"/>
    <property type="molecule type" value="Genomic_DNA"/>
</dbReference>
<evidence type="ECO:0000313" key="3">
    <source>
        <dbReference type="Proteomes" id="UP000829196"/>
    </source>
</evidence>
<dbReference type="OrthoDB" id="1752183at2759"/>
<accession>A0A8T3AJD6</accession>
<protein>
    <recommendedName>
        <fullName evidence="1">Reverse transcriptase zinc-binding domain-containing protein</fullName>
    </recommendedName>
</protein>
<evidence type="ECO:0000313" key="2">
    <source>
        <dbReference type="EMBL" id="KAI0496363.1"/>
    </source>
</evidence>
<sequence length="247" mass="28474">MKLKKELSGKSISAMVREETVKEVADVDFNSWIYKMNLNAQVELFIWRLCKGAVPIAIFLMKRKLAISNLFPRGCGEVEDVNHVTTNCSNLLKVICKLRKWGFLITLFNSFQHCIDELKSMSEMNSMMVKMYCSLLWYSWSNRNKSKHGKIEDSESIIAANMISFVSLDKWNKVLLDYWDAGHSYGLFSDFWRPPPPEWYKINIDGSLKNNYGAGIGGIVRDYKGRFVRAFGFYGVLGFSTSRALYF</sequence>
<keyword evidence="3" id="KW-1185">Reference proteome</keyword>
<reference evidence="2" key="1">
    <citation type="journal article" date="2022" name="Front. Genet.">
        <title>Chromosome-Scale Assembly of the Dendrobium nobile Genome Provides Insights Into the Molecular Mechanism of the Biosynthesis of the Medicinal Active Ingredient of Dendrobium.</title>
        <authorList>
            <person name="Xu Q."/>
            <person name="Niu S.-C."/>
            <person name="Li K.-L."/>
            <person name="Zheng P.-J."/>
            <person name="Zhang X.-J."/>
            <person name="Jia Y."/>
            <person name="Liu Y."/>
            <person name="Niu Y.-X."/>
            <person name="Yu L.-H."/>
            <person name="Chen D.-F."/>
            <person name="Zhang G.-Q."/>
        </authorList>
    </citation>
    <scope>NUCLEOTIDE SEQUENCE</scope>
    <source>
        <tissue evidence="2">Leaf</tissue>
    </source>
</reference>
<proteinExistence type="predicted"/>
<comment type="caution">
    <text evidence="2">The sequence shown here is derived from an EMBL/GenBank/DDBJ whole genome shotgun (WGS) entry which is preliminary data.</text>
</comment>
<dbReference type="InterPro" id="IPR026960">
    <property type="entry name" value="RVT-Znf"/>
</dbReference>
<organism evidence="2 3">
    <name type="scientific">Dendrobium nobile</name>
    <name type="common">Orchid</name>
    <dbReference type="NCBI Taxonomy" id="94219"/>
    <lineage>
        <taxon>Eukaryota</taxon>
        <taxon>Viridiplantae</taxon>
        <taxon>Streptophyta</taxon>
        <taxon>Embryophyta</taxon>
        <taxon>Tracheophyta</taxon>
        <taxon>Spermatophyta</taxon>
        <taxon>Magnoliopsida</taxon>
        <taxon>Liliopsida</taxon>
        <taxon>Asparagales</taxon>
        <taxon>Orchidaceae</taxon>
        <taxon>Epidendroideae</taxon>
        <taxon>Malaxideae</taxon>
        <taxon>Dendrobiinae</taxon>
        <taxon>Dendrobium</taxon>
    </lineage>
</organism>
<gene>
    <name evidence="2" type="ORF">KFK09_022679</name>
</gene>
<evidence type="ECO:0000259" key="1">
    <source>
        <dbReference type="Pfam" id="PF13966"/>
    </source>
</evidence>
<dbReference type="Pfam" id="PF13966">
    <property type="entry name" value="zf-RVT"/>
    <property type="match status" value="1"/>
</dbReference>
<name>A0A8T3AJD6_DENNO</name>
<dbReference type="AlphaFoldDB" id="A0A8T3AJD6"/>